<dbReference type="Proteomes" id="UP001548587">
    <property type="component" value="Unassembled WGS sequence"/>
</dbReference>
<sequence length="296" mass="34431">MLHLTPLGEGFEMQATDEEQRVALRTILKTAMAILRDDAPYDPKNIVFGTNYTTWTHPPAKGFLYKYKNRALRGTKIEFSTGDDPEDYSEDRDKVKIVPAGVRIVVDARVANLPDTEIKSLLQLEDYWVDGDGNREYGNEIMGRTPDAPNLQSFRYRSKDVPGSKFPIDVDLGYINPMDGSFPQRLWIVEISRIYRILTPEEREQRRLEEQQAKRHKYGLMNLCTGMLCPETGIWQGYTKTSSSDIHMIRKGHEFPDVRTLTPREQAERKQYTNLFEPGQWMWVKEYVEPEWMKEG</sequence>
<keyword evidence="2" id="KW-1185">Reference proteome</keyword>
<reference evidence="1 2" key="1">
    <citation type="submission" date="2024-06" db="EMBL/GenBank/DDBJ databases">
        <title>Burkholderia sola in Mexico.</title>
        <authorList>
            <person name="Estrada P."/>
        </authorList>
    </citation>
    <scope>NUCLEOTIDE SEQUENCE [LARGE SCALE GENOMIC DNA]</scope>
    <source>
        <strain evidence="1 2">CpTa8-5</strain>
    </source>
</reference>
<dbReference type="EMBL" id="JBEWCH010000002">
    <property type="protein sequence ID" value="MET1473539.1"/>
    <property type="molecule type" value="Genomic_DNA"/>
</dbReference>
<name>A0ABV2C364_9BURK</name>
<accession>A0ABV2C364</accession>
<dbReference type="RefSeq" id="WP_245170099.1">
    <property type="nucleotide sequence ID" value="NZ_JBEWCH010000002.1"/>
</dbReference>
<evidence type="ECO:0000313" key="1">
    <source>
        <dbReference type="EMBL" id="MET1473539.1"/>
    </source>
</evidence>
<protein>
    <submittedName>
        <fullName evidence="1">Uncharacterized protein</fullName>
    </submittedName>
</protein>
<comment type="caution">
    <text evidence="1">The sequence shown here is derived from an EMBL/GenBank/DDBJ whole genome shotgun (WGS) entry which is preliminary data.</text>
</comment>
<gene>
    <name evidence="1" type="ORF">ABXL37_04695</name>
</gene>
<proteinExistence type="predicted"/>
<organism evidence="1 2">
    <name type="scientific">Burkholderia sola</name>
    <dbReference type="NCBI Taxonomy" id="2843302"/>
    <lineage>
        <taxon>Bacteria</taxon>
        <taxon>Pseudomonadati</taxon>
        <taxon>Pseudomonadota</taxon>
        <taxon>Betaproteobacteria</taxon>
        <taxon>Burkholderiales</taxon>
        <taxon>Burkholderiaceae</taxon>
        <taxon>Burkholderia</taxon>
        <taxon>Burkholderia cepacia complex</taxon>
    </lineage>
</organism>
<evidence type="ECO:0000313" key="2">
    <source>
        <dbReference type="Proteomes" id="UP001548587"/>
    </source>
</evidence>